<dbReference type="InterPro" id="IPR013923">
    <property type="entry name" value="Autophagy-rel_prot_16_dom"/>
</dbReference>
<dbReference type="InterPro" id="IPR045160">
    <property type="entry name" value="ATG16"/>
</dbReference>
<organism evidence="3 4">
    <name type="scientific">Gorilla gorilla gorilla</name>
    <name type="common">Western lowland gorilla</name>
    <dbReference type="NCBI Taxonomy" id="9595"/>
    <lineage>
        <taxon>Eukaryota</taxon>
        <taxon>Metazoa</taxon>
        <taxon>Chordata</taxon>
        <taxon>Craniata</taxon>
        <taxon>Vertebrata</taxon>
        <taxon>Euteleostomi</taxon>
        <taxon>Mammalia</taxon>
        <taxon>Eutheria</taxon>
        <taxon>Euarchontoglires</taxon>
        <taxon>Primates</taxon>
        <taxon>Haplorrhini</taxon>
        <taxon>Catarrhini</taxon>
        <taxon>Hominidae</taxon>
        <taxon>Gorilla</taxon>
    </lineage>
</organism>
<reference evidence="3" key="3">
    <citation type="submission" date="2025-08" db="UniProtKB">
        <authorList>
            <consortium name="Ensembl"/>
        </authorList>
    </citation>
    <scope>IDENTIFICATION</scope>
</reference>
<gene>
    <name evidence="3" type="primary">ATG16L2</name>
</gene>
<reference evidence="3" key="4">
    <citation type="submission" date="2025-09" db="UniProtKB">
        <authorList>
            <consortium name="Ensembl"/>
        </authorList>
    </citation>
    <scope>IDENTIFICATION</scope>
</reference>
<keyword evidence="4" id="KW-1185">Reference proteome</keyword>
<evidence type="ECO:0000313" key="3">
    <source>
        <dbReference type="Ensembl" id="ENSGGOP00000049305.1"/>
    </source>
</evidence>
<feature type="domain" description="Autophagy-related protein 16" evidence="2">
    <location>
        <begin position="17"/>
        <end position="106"/>
    </location>
</feature>
<evidence type="ECO:0000259" key="2">
    <source>
        <dbReference type="Pfam" id="PF08614"/>
    </source>
</evidence>
<feature type="compositionally biased region" description="Polar residues" evidence="1">
    <location>
        <begin position="60"/>
        <end position="70"/>
    </location>
</feature>
<reference evidence="3 4" key="2">
    <citation type="journal article" date="2012" name="Nature">
        <title>Insights into hominid evolution from the gorilla genome sequence.</title>
        <authorList>
            <person name="Scally A."/>
            <person name="Dutheil J.Y."/>
            <person name="Hillier L.W."/>
            <person name="Jordan G.E."/>
            <person name="Goodhead I."/>
            <person name="Herrero J."/>
            <person name="Hobolth A."/>
            <person name="Lappalainen T."/>
            <person name="Mailund T."/>
            <person name="Marques-Bonet T."/>
            <person name="McCarthy S."/>
            <person name="Montgomery S.H."/>
            <person name="Schwalie P.C."/>
            <person name="Tang Y.A."/>
            <person name="Ward M.C."/>
            <person name="Xue Y."/>
            <person name="Yngvadottir B."/>
            <person name="Alkan C."/>
            <person name="Andersen L.N."/>
            <person name="Ayub Q."/>
            <person name="Ball E.V."/>
            <person name="Beal K."/>
            <person name="Bradley B.J."/>
            <person name="Chen Y."/>
            <person name="Clee C.M."/>
            <person name="Fitzgerald S."/>
            <person name="Graves T.A."/>
            <person name="Gu Y."/>
            <person name="Heath P."/>
            <person name="Heger A."/>
            <person name="Karakoc E."/>
            <person name="Kolb-Kokocinski A."/>
            <person name="Laird G.K."/>
            <person name="Lunter G."/>
            <person name="Meader S."/>
            <person name="Mort M."/>
            <person name="Mullikin J.C."/>
            <person name="Munch K."/>
            <person name="O'Connor T.D."/>
            <person name="Phillips A.D."/>
            <person name="Prado-Martinez J."/>
            <person name="Rogers A.S."/>
            <person name="Sajjadian S."/>
            <person name="Schmidt D."/>
            <person name="Shaw K."/>
            <person name="Simpson J.T."/>
            <person name="Stenson P.D."/>
            <person name="Turner D.J."/>
            <person name="Vigilant L."/>
            <person name="Vilella A.J."/>
            <person name="Whitener W."/>
            <person name="Zhu B."/>
            <person name="Cooper D.N."/>
            <person name="de Jong P."/>
            <person name="Dermitzakis E.T."/>
            <person name="Eichler E.E."/>
            <person name="Flicek P."/>
            <person name="Goldman N."/>
            <person name="Mundy N.I."/>
            <person name="Ning Z."/>
            <person name="Odom D.T."/>
            <person name="Ponting C.P."/>
            <person name="Quail M.A."/>
            <person name="Ryder O.A."/>
            <person name="Searle S.M."/>
            <person name="Warren W.C."/>
            <person name="Wilson R.K."/>
            <person name="Schierup M.H."/>
            <person name="Rogers J."/>
            <person name="Tyler-Smith C."/>
            <person name="Durbin R."/>
        </authorList>
    </citation>
    <scope>NUCLEOTIDE SEQUENCE [LARGE SCALE GENOMIC DNA]</scope>
</reference>
<dbReference type="Ensembl" id="ENSGGOT00000048680.1">
    <property type="protein sequence ID" value="ENSGGOP00000049305.1"/>
    <property type="gene ID" value="ENSGGOG00000003472.3"/>
</dbReference>
<sequence length="164" mass="18407">MAGPGVPGAPAARWKRHIVRQLRLRDRTQKALFLELVPAYNHLLEKAELLDKFSKKLQPEPNSVTPTTHQGPWEESELDSDQVPSLVALRVKWQEEEEGLRLVCGEGAPLHPGHPCAGPGHLPEPQPRPTAPAQLFPRQHTQGHRPACQQHPPGVQGRWLQVWF</sequence>
<name>A0A2I2ZQJ2_GORGO</name>
<dbReference type="AlphaFoldDB" id="A0A2I2ZQJ2"/>
<proteinExistence type="predicted"/>
<protein>
    <submittedName>
        <fullName evidence="3">Autophagy related 16 like 2</fullName>
    </submittedName>
</protein>
<dbReference type="SMR" id="A0A2I2ZQJ2"/>
<evidence type="ECO:0000256" key="1">
    <source>
        <dbReference type="SAM" id="MobiDB-lite"/>
    </source>
</evidence>
<feature type="region of interest" description="Disordered" evidence="1">
    <location>
        <begin position="57"/>
        <end position="81"/>
    </location>
</feature>
<dbReference type="Bgee" id="ENSGGOG00000003472">
    <property type="expression patterns" value="Expressed in heart and 6 other cell types or tissues"/>
</dbReference>
<dbReference type="Proteomes" id="UP000001519">
    <property type="component" value="Chromosome 11"/>
</dbReference>
<dbReference type="EMBL" id="CABD030080122">
    <property type="status" value="NOT_ANNOTATED_CDS"/>
    <property type="molecule type" value="Genomic_DNA"/>
</dbReference>
<dbReference type="Pfam" id="PF08614">
    <property type="entry name" value="ATG16"/>
    <property type="match status" value="1"/>
</dbReference>
<dbReference type="EMBL" id="CABD030080123">
    <property type="status" value="NOT_ANNOTATED_CDS"/>
    <property type="molecule type" value="Genomic_DNA"/>
</dbReference>
<dbReference type="GeneTree" id="ENSGT00940000153936"/>
<evidence type="ECO:0000313" key="4">
    <source>
        <dbReference type="Proteomes" id="UP000001519"/>
    </source>
</evidence>
<dbReference type="GO" id="GO:0000045">
    <property type="term" value="P:autophagosome assembly"/>
    <property type="evidence" value="ECO:0007669"/>
    <property type="project" value="InterPro"/>
</dbReference>
<dbReference type="PANTHER" id="PTHR19878:SF7">
    <property type="entry name" value="PROTEIN ATG16L2"/>
    <property type="match status" value="1"/>
</dbReference>
<dbReference type="PANTHER" id="PTHR19878">
    <property type="entry name" value="AUTOPHAGY PROTEIN 16-LIKE"/>
    <property type="match status" value="1"/>
</dbReference>
<reference evidence="4" key="1">
    <citation type="submission" date="2011-05" db="EMBL/GenBank/DDBJ databases">
        <title>Insights into the evolution of the great apes provided by the gorilla genome.</title>
        <authorList>
            <person name="Scally A."/>
        </authorList>
    </citation>
    <scope>NUCLEOTIDE SEQUENCE [LARGE SCALE GENOMIC DNA]</scope>
</reference>
<accession>A0A2I2ZQJ2</accession>